<keyword evidence="2" id="KW-1185">Reference proteome</keyword>
<evidence type="ECO:0000313" key="1">
    <source>
        <dbReference type="EMBL" id="MDU8996138.1"/>
    </source>
</evidence>
<dbReference type="RefSeq" id="WP_316733876.1">
    <property type="nucleotide sequence ID" value="NZ_JARAKF010000001.1"/>
</dbReference>
<accession>A0ABU3UQD0</accession>
<evidence type="ECO:0000313" key="2">
    <source>
        <dbReference type="Proteomes" id="UP001257627"/>
    </source>
</evidence>
<reference evidence="1 2" key="1">
    <citation type="submission" date="2023-02" db="EMBL/GenBank/DDBJ databases">
        <authorList>
            <person name="Maleckis M."/>
        </authorList>
    </citation>
    <scope>NUCLEOTIDE SEQUENCE [LARGE SCALE GENOMIC DNA]</scope>
    <source>
        <strain evidence="1 2">P8-A2</strain>
    </source>
</reference>
<dbReference type="Proteomes" id="UP001257627">
    <property type="component" value="Unassembled WGS sequence"/>
</dbReference>
<organism evidence="1 2">
    <name type="scientific">Streptomyces mirabilis</name>
    <dbReference type="NCBI Taxonomy" id="68239"/>
    <lineage>
        <taxon>Bacteria</taxon>
        <taxon>Bacillati</taxon>
        <taxon>Actinomycetota</taxon>
        <taxon>Actinomycetes</taxon>
        <taxon>Kitasatosporales</taxon>
        <taxon>Streptomycetaceae</taxon>
        <taxon>Streptomyces</taxon>
    </lineage>
</organism>
<comment type="caution">
    <text evidence="1">The sequence shown here is derived from an EMBL/GenBank/DDBJ whole genome shotgun (WGS) entry which is preliminary data.</text>
</comment>
<sequence length="810" mass="90542">MDPYASAKDELKKLVSSPTVGSGANEDTTRLQLIDALLFNCLGWNTQDATTEDHHNGSYVDYIVGKPAAQFVLEAKREGISFTLPVGIIGRHAISVPTLMEDKNTAAAIRQVLGYCQERGVPIGIISNGHQLAAFFASRQDGVPPLEGEALVFSSLQEMHVDFSMLWGYLSKSAVSTKSLQRYLIGRKNRALAPEKLANSIPHYPGFRKRTELETDLKMLGQLFIQDLEQEKQISDDFVRDCYCASGALSQYSMLSKEVLRARYTSVSATVAGGAEKASTKRGINPKLTADMVNAALSRRPIILLGDVGVGKSMFLRHLIRVDAKEVLKKSLILYVDFVREPVFVDDLPMYITERMAEQLEVDHGIDIHDRAFVKAVYNKEINKFKRTIFGDESDPDEYKKQERLMLAGNLSKEFEHLRRSLEHIRATSARSPLVVLDNIDQRPPEFQESIFESAHSIADSWPGTVFVAIRPSTFFQSRSHGALAAYQTRMFTIEPARTDQVITKRLEYARAKVIESGTEGVFPENLSIDDDDLVAYLDALIKAFKYDDELKSLIDNMSGGNTRDALMFLFTFIGSGYVSTQRVLDVADAGRVYTVPMHEFIRAIVFGDYDYFSPEASAVCNLFDITTNDSREHFLLPNILAHAQRVAESAGSEGLVTAASIYSFGQSAGFSQEQIGAQLDRASKNNLLAFTESVDGGSYRPTSVGSYLHRKLTRSFSYVDAMIVDTPIVDPSVRRDIRDAHSIKDRIQRVKKFQAYLDDQWELFAPPIEGSPFRWDEVSAELTIDIDAAEFKANVATQKRNESSTNFWK</sequence>
<dbReference type="InterPro" id="IPR027417">
    <property type="entry name" value="P-loop_NTPase"/>
</dbReference>
<dbReference type="EMBL" id="JARAKF010000001">
    <property type="protein sequence ID" value="MDU8996138.1"/>
    <property type="molecule type" value="Genomic_DNA"/>
</dbReference>
<protein>
    <submittedName>
        <fullName evidence="1">Uncharacterized protein</fullName>
    </submittedName>
</protein>
<name>A0ABU3UQD0_9ACTN</name>
<proteinExistence type="predicted"/>
<dbReference type="SUPFAM" id="SSF52540">
    <property type="entry name" value="P-loop containing nucleoside triphosphate hydrolases"/>
    <property type="match status" value="1"/>
</dbReference>
<gene>
    <name evidence="1" type="ORF">PU648_28050</name>
</gene>